<gene>
    <name evidence="2" type="ORF">BDV96DRAFT_286404</name>
</gene>
<dbReference type="InterPro" id="IPR036465">
    <property type="entry name" value="vWFA_dom_sf"/>
</dbReference>
<feature type="domain" description="VWFA" evidence="1">
    <location>
        <begin position="33"/>
        <end position="247"/>
    </location>
</feature>
<protein>
    <recommendedName>
        <fullName evidence="1">VWFA domain-containing protein</fullName>
    </recommendedName>
</protein>
<keyword evidence="3" id="KW-1185">Reference proteome</keyword>
<dbReference type="Gene3D" id="3.40.50.410">
    <property type="entry name" value="von Willebrand factor, type A domain"/>
    <property type="match status" value="1"/>
</dbReference>
<dbReference type="Proteomes" id="UP000799770">
    <property type="component" value="Unassembled WGS sequence"/>
</dbReference>
<dbReference type="PANTHER" id="PTHR34706">
    <property type="entry name" value="SLR1338 PROTEIN"/>
    <property type="match status" value="1"/>
</dbReference>
<evidence type="ECO:0000259" key="1">
    <source>
        <dbReference type="PROSITE" id="PS50234"/>
    </source>
</evidence>
<dbReference type="OrthoDB" id="4768319at2759"/>
<dbReference type="EMBL" id="ML977350">
    <property type="protein sequence ID" value="KAF2107968.1"/>
    <property type="molecule type" value="Genomic_DNA"/>
</dbReference>
<dbReference type="InterPro" id="IPR002035">
    <property type="entry name" value="VWF_A"/>
</dbReference>
<organism evidence="2 3">
    <name type="scientific">Lophiotrema nucula</name>
    <dbReference type="NCBI Taxonomy" id="690887"/>
    <lineage>
        <taxon>Eukaryota</taxon>
        <taxon>Fungi</taxon>
        <taxon>Dikarya</taxon>
        <taxon>Ascomycota</taxon>
        <taxon>Pezizomycotina</taxon>
        <taxon>Dothideomycetes</taxon>
        <taxon>Pleosporomycetidae</taxon>
        <taxon>Pleosporales</taxon>
        <taxon>Lophiotremataceae</taxon>
        <taxon>Lophiotrema</taxon>
    </lineage>
</organism>
<dbReference type="PANTHER" id="PTHR34706:SF1">
    <property type="entry name" value="VWFA DOMAIN-CONTAINING PROTEIN"/>
    <property type="match status" value="1"/>
</dbReference>
<reference evidence="2" key="1">
    <citation type="journal article" date="2020" name="Stud. Mycol.">
        <title>101 Dothideomycetes genomes: a test case for predicting lifestyles and emergence of pathogens.</title>
        <authorList>
            <person name="Haridas S."/>
            <person name="Albert R."/>
            <person name="Binder M."/>
            <person name="Bloem J."/>
            <person name="Labutti K."/>
            <person name="Salamov A."/>
            <person name="Andreopoulos B."/>
            <person name="Baker S."/>
            <person name="Barry K."/>
            <person name="Bills G."/>
            <person name="Bluhm B."/>
            <person name="Cannon C."/>
            <person name="Castanera R."/>
            <person name="Culley D."/>
            <person name="Daum C."/>
            <person name="Ezra D."/>
            <person name="Gonzalez J."/>
            <person name="Henrissat B."/>
            <person name="Kuo A."/>
            <person name="Liang C."/>
            <person name="Lipzen A."/>
            <person name="Lutzoni F."/>
            <person name="Magnuson J."/>
            <person name="Mondo S."/>
            <person name="Nolan M."/>
            <person name="Ohm R."/>
            <person name="Pangilinan J."/>
            <person name="Park H.-J."/>
            <person name="Ramirez L."/>
            <person name="Alfaro M."/>
            <person name="Sun H."/>
            <person name="Tritt A."/>
            <person name="Yoshinaga Y."/>
            <person name="Zwiers L.-H."/>
            <person name="Turgeon B."/>
            <person name="Goodwin S."/>
            <person name="Spatafora J."/>
            <person name="Crous P."/>
            <person name="Grigoriev I."/>
        </authorList>
    </citation>
    <scope>NUCLEOTIDE SEQUENCE</scope>
    <source>
        <strain evidence="2">CBS 627.86</strain>
    </source>
</reference>
<dbReference type="SUPFAM" id="SSF53300">
    <property type="entry name" value="vWA-like"/>
    <property type="match status" value="1"/>
</dbReference>
<sequence length="276" mass="30945">MTSRLTRFGKFELPEERVRDVRTWRNNALEGCDIQFALDCSGSMQWTYSDTKAVTTTSPERTRFFMAKKIINTLAEEVFKHDDSIEMWKIQLLAGASAWSKSSYLKTGLKDKNAVKNFMDSLTPTGGTPLREVLVEVLNAFKERLAKDPLNTKPLSLVVVGDGHDGNIDDIIQGFAANIRQLTNKDPREKLGIQFVLVSQQEQVLKDFEDFDDKKEYMSDGKPFECDIVDVTNLQEIEDLGTIESELCQAKILAGALNPTLDDLVKALKLAGAETT</sequence>
<dbReference type="Pfam" id="PF13519">
    <property type="entry name" value="VWA_2"/>
    <property type="match status" value="1"/>
</dbReference>
<evidence type="ECO:0000313" key="2">
    <source>
        <dbReference type="EMBL" id="KAF2107968.1"/>
    </source>
</evidence>
<name>A0A6A5YP51_9PLEO</name>
<accession>A0A6A5YP51</accession>
<dbReference type="PROSITE" id="PS50234">
    <property type="entry name" value="VWFA"/>
    <property type="match status" value="1"/>
</dbReference>
<dbReference type="AlphaFoldDB" id="A0A6A5YP51"/>
<proteinExistence type="predicted"/>
<evidence type="ECO:0000313" key="3">
    <source>
        <dbReference type="Proteomes" id="UP000799770"/>
    </source>
</evidence>